<gene>
    <name evidence="1" type="ORF">LCGC14_0384430</name>
</gene>
<organism evidence="1">
    <name type="scientific">marine sediment metagenome</name>
    <dbReference type="NCBI Taxonomy" id="412755"/>
    <lineage>
        <taxon>unclassified sequences</taxon>
        <taxon>metagenomes</taxon>
        <taxon>ecological metagenomes</taxon>
    </lineage>
</organism>
<dbReference type="EMBL" id="LAZR01000316">
    <property type="protein sequence ID" value="KKN75069.1"/>
    <property type="molecule type" value="Genomic_DNA"/>
</dbReference>
<proteinExistence type="predicted"/>
<dbReference type="PROSITE" id="PS51257">
    <property type="entry name" value="PROKAR_LIPOPROTEIN"/>
    <property type="match status" value="1"/>
</dbReference>
<comment type="caution">
    <text evidence="1">The sequence shown here is derived from an EMBL/GenBank/DDBJ whole genome shotgun (WGS) entry which is preliminary data.</text>
</comment>
<accession>A0A0F9T796</accession>
<protein>
    <submittedName>
        <fullName evidence="1">Uncharacterized protein</fullName>
    </submittedName>
</protein>
<sequence>MKRVMVMVVVAMVMASCATIDRTADPMAGLTTDRAYVPDVRKSVTEFRDDTGQPVAYFIVYMDVNAEDQQKIVGTALFDKYVNLLSSTIRPGYQYRPGPVKEQAEEVD</sequence>
<name>A0A0F9T796_9ZZZZ</name>
<dbReference type="AlphaFoldDB" id="A0A0F9T796"/>
<evidence type="ECO:0000313" key="1">
    <source>
        <dbReference type="EMBL" id="KKN75069.1"/>
    </source>
</evidence>
<reference evidence="1" key="1">
    <citation type="journal article" date="2015" name="Nature">
        <title>Complex archaea that bridge the gap between prokaryotes and eukaryotes.</title>
        <authorList>
            <person name="Spang A."/>
            <person name="Saw J.H."/>
            <person name="Jorgensen S.L."/>
            <person name="Zaremba-Niedzwiedzka K."/>
            <person name="Martijn J."/>
            <person name="Lind A.E."/>
            <person name="van Eijk R."/>
            <person name="Schleper C."/>
            <person name="Guy L."/>
            <person name="Ettema T.J."/>
        </authorList>
    </citation>
    <scope>NUCLEOTIDE SEQUENCE</scope>
</reference>